<proteinExistence type="predicted"/>
<dbReference type="EMBL" id="JAJJMA010176066">
    <property type="protein sequence ID" value="MCL7037181.1"/>
    <property type="molecule type" value="Genomic_DNA"/>
</dbReference>
<comment type="caution">
    <text evidence="1">The sequence shown here is derived from an EMBL/GenBank/DDBJ whole genome shotgun (WGS) entry which is preliminary data.</text>
</comment>
<reference evidence="1" key="1">
    <citation type="submission" date="2022-03" db="EMBL/GenBank/DDBJ databases">
        <title>A functionally conserved STORR gene fusion in Papaver species that diverged 16.8 million years ago.</title>
        <authorList>
            <person name="Catania T."/>
        </authorList>
    </citation>
    <scope>NUCLEOTIDE SEQUENCE</scope>
    <source>
        <strain evidence="1">S-191538</strain>
    </source>
</reference>
<dbReference type="Proteomes" id="UP001177140">
    <property type="component" value="Unassembled WGS sequence"/>
</dbReference>
<dbReference type="AlphaFoldDB" id="A0AA41SKT4"/>
<evidence type="ECO:0000313" key="2">
    <source>
        <dbReference type="Proteomes" id="UP001177140"/>
    </source>
</evidence>
<sequence length="115" mass="13224">MAACSSIEEGSLPPLDAVKTPVDKLNALMEKIQMGHDTEKYGDYLPHLQIFRSEILRAEESVYRIETFGKYVEAGNPPDYHKFKDWLLWRYDHCDGEDNYGLEKKSDTLPAAQDK</sequence>
<name>A0AA41SKT4_PAPNU</name>
<accession>A0AA41SKT4</accession>
<keyword evidence="2" id="KW-1185">Reference proteome</keyword>
<organism evidence="1 2">
    <name type="scientific">Papaver nudicaule</name>
    <name type="common">Iceland poppy</name>
    <dbReference type="NCBI Taxonomy" id="74823"/>
    <lineage>
        <taxon>Eukaryota</taxon>
        <taxon>Viridiplantae</taxon>
        <taxon>Streptophyta</taxon>
        <taxon>Embryophyta</taxon>
        <taxon>Tracheophyta</taxon>
        <taxon>Spermatophyta</taxon>
        <taxon>Magnoliopsida</taxon>
        <taxon>Ranunculales</taxon>
        <taxon>Papaveraceae</taxon>
        <taxon>Papaveroideae</taxon>
        <taxon>Papaver</taxon>
    </lineage>
</organism>
<protein>
    <submittedName>
        <fullName evidence="1">Uncharacterized protein</fullName>
    </submittedName>
</protein>
<evidence type="ECO:0000313" key="1">
    <source>
        <dbReference type="EMBL" id="MCL7037181.1"/>
    </source>
</evidence>
<gene>
    <name evidence="1" type="ORF">MKW94_009436</name>
</gene>